<evidence type="ECO:0000313" key="2">
    <source>
        <dbReference type="Proteomes" id="UP000886653"/>
    </source>
</evidence>
<accession>A0A9P6T5V7</accession>
<dbReference type="Proteomes" id="UP000886653">
    <property type="component" value="Unassembled WGS sequence"/>
</dbReference>
<proteinExistence type="predicted"/>
<dbReference type="EMBL" id="MU167524">
    <property type="protein sequence ID" value="KAG0139779.1"/>
    <property type="molecule type" value="Genomic_DNA"/>
</dbReference>
<keyword evidence="2" id="KW-1185">Reference proteome</keyword>
<evidence type="ECO:0000313" key="1">
    <source>
        <dbReference type="EMBL" id="KAG0139779.1"/>
    </source>
</evidence>
<comment type="caution">
    <text evidence="1">The sequence shown here is derived from an EMBL/GenBank/DDBJ whole genome shotgun (WGS) entry which is preliminary data.</text>
</comment>
<reference evidence="1" key="1">
    <citation type="submission" date="2013-11" db="EMBL/GenBank/DDBJ databases">
        <title>Genome sequence of the fusiform rust pathogen reveals effectors for host alternation and coevolution with pine.</title>
        <authorList>
            <consortium name="DOE Joint Genome Institute"/>
            <person name="Smith K."/>
            <person name="Pendleton A."/>
            <person name="Kubisiak T."/>
            <person name="Anderson C."/>
            <person name="Salamov A."/>
            <person name="Aerts A."/>
            <person name="Riley R."/>
            <person name="Clum A."/>
            <person name="Lindquist E."/>
            <person name="Ence D."/>
            <person name="Campbell M."/>
            <person name="Kronenberg Z."/>
            <person name="Feau N."/>
            <person name="Dhillon B."/>
            <person name="Hamelin R."/>
            <person name="Burleigh J."/>
            <person name="Smith J."/>
            <person name="Yandell M."/>
            <person name="Nelson C."/>
            <person name="Grigoriev I."/>
            <person name="Davis J."/>
        </authorList>
    </citation>
    <scope>NUCLEOTIDE SEQUENCE</scope>
    <source>
        <strain evidence="1">G11</strain>
    </source>
</reference>
<sequence>MVLEIDPVRHFDLDPAPTVTYAVSLQHHRLGHISDKYLQIMGKNESKDPSSRN</sequence>
<organism evidence="1 2">
    <name type="scientific">Cronartium quercuum f. sp. fusiforme G11</name>
    <dbReference type="NCBI Taxonomy" id="708437"/>
    <lineage>
        <taxon>Eukaryota</taxon>
        <taxon>Fungi</taxon>
        <taxon>Dikarya</taxon>
        <taxon>Basidiomycota</taxon>
        <taxon>Pucciniomycotina</taxon>
        <taxon>Pucciniomycetes</taxon>
        <taxon>Pucciniales</taxon>
        <taxon>Coleosporiaceae</taxon>
        <taxon>Cronartium</taxon>
    </lineage>
</organism>
<dbReference type="OrthoDB" id="413361at2759"/>
<evidence type="ECO:0008006" key="3">
    <source>
        <dbReference type="Google" id="ProtNLM"/>
    </source>
</evidence>
<name>A0A9P6T5V7_9BASI</name>
<dbReference type="AlphaFoldDB" id="A0A9P6T5V7"/>
<gene>
    <name evidence="1" type="ORF">CROQUDRAFT_101065</name>
</gene>
<protein>
    <recommendedName>
        <fullName evidence="3">GAG-pre-integrase domain-containing protein</fullName>
    </recommendedName>
</protein>